<accession>A0A8B6G4W6</accession>
<protein>
    <submittedName>
        <fullName evidence="1">Uncharacterized protein</fullName>
    </submittedName>
</protein>
<evidence type="ECO:0000313" key="2">
    <source>
        <dbReference type="Proteomes" id="UP000596742"/>
    </source>
</evidence>
<dbReference type="Proteomes" id="UP000596742">
    <property type="component" value="Unassembled WGS sequence"/>
</dbReference>
<gene>
    <name evidence="1" type="ORF">MGAL_10B049581</name>
</gene>
<evidence type="ECO:0000313" key="1">
    <source>
        <dbReference type="EMBL" id="VDI58642.1"/>
    </source>
</evidence>
<sequence length="100" mass="10826">MNAKSLVINSETFEVNREYIVYVRVSSSQFTSDGRAAMAFVTNQAPYGGKCIADPVIGFHTVACFIDSFETLWGDGDLADLLVDSGLYAACTVEQMLSGK</sequence>
<reference evidence="1" key="1">
    <citation type="submission" date="2018-11" db="EMBL/GenBank/DDBJ databases">
        <authorList>
            <person name="Alioto T."/>
            <person name="Alioto T."/>
        </authorList>
    </citation>
    <scope>NUCLEOTIDE SEQUENCE</scope>
</reference>
<name>A0A8B6G4W6_MYTGA</name>
<dbReference type="OrthoDB" id="6159445at2759"/>
<proteinExistence type="predicted"/>
<keyword evidence="2" id="KW-1185">Reference proteome</keyword>
<dbReference type="AlphaFoldDB" id="A0A8B6G4W6"/>
<dbReference type="EMBL" id="UYJE01007862">
    <property type="protein sequence ID" value="VDI58642.1"/>
    <property type="molecule type" value="Genomic_DNA"/>
</dbReference>
<organism evidence="1 2">
    <name type="scientific">Mytilus galloprovincialis</name>
    <name type="common">Mediterranean mussel</name>
    <dbReference type="NCBI Taxonomy" id="29158"/>
    <lineage>
        <taxon>Eukaryota</taxon>
        <taxon>Metazoa</taxon>
        <taxon>Spiralia</taxon>
        <taxon>Lophotrochozoa</taxon>
        <taxon>Mollusca</taxon>
        <taxon>Bivalvia</taxon>
        <taxon>Autobranchia</taxon>
        <taxon>Pteriomorphia</taxon>
        <taxon>Mytilida</taxon>
        <taxon>Mytiloidea</taxon>
        <taxon>Mytilidae</taxon>
        <taxon>Mytilinae</taxon>
        <taxon>Mytilus</taxon>
    </lineage>
</organism>
<comment type="caution">
    <text evidence="1">The sequence shown here is derived from an EMBL/GenBank/DDBJ whole genome shotgun (WGS) entry which is preliminary data.</text>
</comment>